<gene>
    <name evidence="3" type="ORF">DSM3645_00860</name>
</gene>
<evidence type="ECO:0000256" key="1">
    <source>
        <dbReference type="SAM" id="MobiDB-lite"/>
    </source>
</evidence>
<proteinExistence type="predicted"/>
<accession>A3ZMP7</accession>
<name>A3ZMP7_9BACT</name>
<evidence type="ECO:0000256" key="2">
    <source>
        <dbReference type="SAM" id="SignalP"/>
    </source>
</evidence>
<dbReference type="AlphaFoldDB" id="A3ZMP7"/>
<organism evidence="3 4">
    <name type="scientific">Blastopirellula marina DSM 3645</name>
    <dbReference type="NCBI Taxonomy" id="314230"/>
    <lineage>
        <taxon>Bacteria</taxon>
        <taxon>Pseudomonadati</taxon>
        <taxon>Planctomycetota</taxon>
        <taxon>Planctomycetia</taxon>
        <taxon>Pirellulales</taxon>
        <taxon>Pirellulaceae</taxon>
        <taxon>Blastopirellula</taxon>
    </lineage>
</organism>
<feature type="region of interest" description="Disordered" evidence="1">
    <location>
        <begin position="143"/>
        <end position="174"/>
    </location>
</feature>
<feature type="signal peptide" evidence="2">
    <location>
        <begin position="1"/>
        <end position="18"/>
    </location>
</feature>
<protein>
    <submittedName>
        <fullName evidence="3">Uncharacterized protein</fullName>
    </submittedName>
</protein>
<reference evidence="3 4" key="1">
    <citation type="submission" date="2006-02" db="EMBL/GenBank/DDBJ databases">
        <authorList>
            <person name="Amann R."/>
            <person name="Ferriera S."/>
            <person name="Johnson J."/>
            <person name="Kravitz S."/>
            <person name="Halpern A."/>
            <person name="Remington K."/>
            <person name="Beeson K."/>
            <person name="Tran B."/>
            <person name="Rogers Y.-H."/>
            <person name="Friedman R."/>
            <person name="Venter J.C."/>
        </authorList>
    </citation>
    <scope>NUCLEOTIDE SEQUENCE [LARGE SCALE GENOMIC DNA]</scope>
    <source>
        <strain evidence="3 4">DSM 3645</strain>
    </source>
</reference>
<keyword evidence="2" id="KW-0732">Signal</keyword>
<dbReference type="RefSeq" id="WP_002650062.1">
    <property type="nucleotide sequence ID" value="NZ_AANZ01000002.1"/>
</dbReference>
<dbReference type="Proteomes" id="UP000004358">
    <property type="component" value="Unassembled WGS sequence"/>
</dbReference>
<dbReference type="HOGENOM" id="CLU_1537127_0_0_0"/>
<comment type="caution">
    <text evidence="3">The sequence shown here is derived from an EMBL/GenBank/DDBJ whole genome shotgun (WGS) entry which is preliminary data.</text>
</comment>
<sequence>MSATHSRIAIFCAVIAFAAPQEIFAQDGDDTKSDDNFYSFMMAGQSDKQRRGKTPEVIAPYNAPMPALDFWGGDFGNGPGFGYYGGGYGFGYGGLDMGGLGYGGIGYGVPFAYPSGIGYRVPYAFGNQIEPHGEGLRTELESRAASQQPLKMQTTPRMPFGRGPGPIRPPMANH</sequence>
<feature type="chain" id="PRO_5002663528" evidence="2">
    <location>
        <begin position="19"/>
        <end position="174"/>
    </location>
</feature>
<dbReference type="OrthoDB" id="9874650at2"/>
<feature type="compositionally biased region" description="Polar residues" evidence="1">
    <location>
        <begin position="144"/>
        <end position="155"/>
    </location>
</feature>
<evidence type="ECO:0000313" key="4">
    <source>
        <dbReference type="Proteomes" id="UP000004358"/>
    </source>
</evidence>
<evidence type="ECO:0000313" key="3">
    <source>
        <dbReference type="EMBL" id="EAQ82220.1"/>
    </source>
</evidence>
<dbReference type="EMBL" id="AANZ01000002">
    <property type="protein sequence ID" value="EAQ82220.1"/>
    <property type="molecule type" value="Genomic_DNA"/>
</dbReference>